<dbReference type="SUPFAM" id="SSF109604">
    <property type="entry name" value="HD-domain/PDEase-like"/>
    <property type="match status" value="1"/>
</dbReference>
<dbReference type="InterPro" id="IPR043129">
    <property type="entry name" value="ATPase_NBD"/>
</dbReference>
<keyword evidence="4" id="KW-1185">Reference proteome</keyword>
<evidence type="ECO:0000313" key="4">
    <source>
        <dbReference type="Proteomes" id="UP000231658"/>
    </source>
</evidence>
<dbReference type="AlphaFoldDB" id="A0A1C3RDI2"/>
<accession>A0A1C3RDI2</accession>
<dbReference type="InterPro" id="IPR048951">
    <property type="entry name" value="Ppx_C"/>
</dbReference>
<dbReference type="GO" id="GO:0016462">
    <property type="term" value="F:pyrophosphatase activity"/>
    <property type="evidence" value="ECO:0007669"/>
    <property type="project" value="TreeGrafter"/>
</dbReference>
<reference evidence="3 4" key="1">
    <citation type="submission" date="2016-07" db="EMBL/GenBank/DDBJ databases">
        <authorList>
            <person name="Lefevre C.T."/>
        </authorList>
    </citation>
    <scope>NUCLEOTIDE SEQUENCE [LARGE SCALE GENOMIC DNA]</scope>
    <source>
        <strain evidence="3">PR1</strain>
    </source>
</reference>
<feature type="domain" description="Exopolyphosphatase C-terminal" evidence="2">
    <location>
        <begin position="345"/>
        <end position="489"/>
    </location>
</feature>
<dbReference type="SUPFAM" id="SSF53067">
    <property type="entry name" value="Actin-like ATPase domain"/>
    <property type="match status" value="2"/>
</dbReference>
<dbReference type="Proteomes" id="UP000231658">
    <property type="component" value="Unassembled WGS sequence"/>
</dbReference>
<dbReference type="Gene3D" id="3.30.420.40">
    <property type="match status" value="1"/>
</dbReference>
<evidence type="ECO:0000259" key="2">
    <source>
        <dbReference type="Pfam" id="PF21697"/>
    </source>
</evidence>
<gene>
    <name evidence="3" type="ORF">MTBPR1_10597</name>
</gene>
<dbReference type="EMBL" id="FLYE01000001">
    <property type="protein sequence ID" value="SCA55350.1"/>
    <property type="molecule type" value="Genomic_DNA"/>
</dbReference>
<dbReference type="RefSeq" id="WP_069186033.1">
    <property type="nucleotide sequence ID" value="NZ_FLYE01000001.1"/>
</dbReference>
<name>A0A1C3RDI2_9PROT</name>
<dbReference type="Gene3D" id="3.30.420.150">
    <property type="entry name" value="Exopolyphosphatase. Domain 2"/>
    <property type="match status" value="1"/>
</dbReference>
<organism evidence="3 4">
    <name type="scientific">Candidatus Terasakiella magnetica</name>
    <dbReference type="NCBI Taxonomy" id="1867952"/>
    <lineage>
        <taxon>Bacteria</taxon>
        <taxon>Pseudomonadati</taxon>
        <taxon>Pseudomonadota</taxon>
        <taxon>Alphaproteobacteria</taxon>
        <taxon>Rhodospirillales</taxon>
        <taxon>Terasakiellaceae</taxon>
        <taxon>Terasakiella</taxon>
    </lineage>
</organism>
<feature type="domain" description="Ppx/GppA phosphatase N-terminal" evidence="1">
    <location>
        <begin position="37"/>
        <end position="304"/>
    </location>
</feature>
<dbReference type="Pfam" id="PF21697">
    <property type="entry name" value="Ppx_C"/>
    <property type="match status" value="1"/>
</dbReference>
<dbReference type="STRING" id="1867952.MTBPR1_10597"/>
<evidence type="ECO:0000313" key="3">
    <source>
        <dbReference type="EMBL" id="SCA55350.1"/>
    </source>
</evidence>
<dbReference type="PANTHER" id="PTHR30005">
    <property type="entry name" value="EXOPOLYPHOSPHATASE"/>
    <property type="match status" value="1"/>
</dbReference>
<dbReference type="InterPro" id="IPR050273">
    <property type="entry name" value="GppA/Ppx_hydrolase"/>
</dbReference>
<proteinExistence type="predicted"/>
<dbReference type="OrthoDB" id="3698573at2"/>
<dbReference type="PANTHER" id="PTHR30005:SF0">
    <property type="entry name" value="RETROGRADE REGULATION PROTEIN 2"/>
    <property type="match status" value="1"/>
</dbReference>
<protein>
    <submittedName>
        <fullName evidence="3">Exopolyphosphatase</fullName>
    </submittedName>
</protein>
<dbReference type="InterPro" id="IPR003695">
    <property type="entry name" value="Ppx_GppA_N"/>
</dbReference>
<dbReference type="CDD" id="cd24052">
    <property type="entry name" value="ASKHA_NBD_HpPPX-GppA-like"/>
    <property type="match status" value="1"/>
</dbReference>
<evidence type="ECO:0000259" key="1">
    <source>
        <dbReference type="Pfam" id="PF02541"/>
    </source>
</evidence>
<dbReference type="Pfam" id="PF02541">
    <property type="entry name" value="Ppx-GppA"/>
    <property type="match status" value="1"/>
</dbReference>
<sequence>MMHSIGSSAKGKLTAIVDIGSNTIRLVVFHGPARIPLPVFNEKVQCRLGLGIDETGLLNPKGVELAYESLNRFMKLVEVMEVDHVSLLATAAVREARDGPDFVAQIKQRFDADVRVISGEEEAKLSAYGVLSGLPAADGLLGDMGGASFDLVGLDQGTFSQHDTTPLGHLRISDEERTSIAEMRQFIRKKLSPISWTNEMKDRPFYAVGGSLRAVARLIMHQTDYPLHVIDNFTLPCDEAVALLDGFAQLSSDEINKVPDVSRKRLETLPAAIALLQEVLENIKPSHLVFSGYSMREGQFFLSLSDELKEQDPLLSSCMDLVEREGRFGQQGEEVYDWMSPLFPNESESQKKLRHAACLLHDIAWAEHPDYRADHGFLRVLRLPVAGLSHRERALMAACVYSRYKGDFNARIAKPLRTFLNDEDAIWTKTVGATLRLAHTLASGAPHLLEQTRLEIRGGELILSLPEDQDVFIGEAVAKRVQTIAKHMGLSGRLEHG</sequence>
<dbReference type="Gene3D" id="1.10.3210.10">
    <property type="entry name" value="Hypothetical protein af1432"/>
    <property type="match status" value="1"/>
</dbReference>